<dbReference type="InterPro" id="IPR010982">
    <property type="entry name" value="Lambda_DNA-bd_dom_sf"/>
</dbReference>
<evidence type="ECO:0000256" key="4">
    <source>
        <dbReference type="SAM" id="MobiDB-lite"/>
    </source>
</evidence>
<keyword evidence="2" id="KW-0238">DNA-binding</keyword>
<evidence type="ECO:0000256" key="2">
    <source>
        <dbReference type="ARBA" id="ARBA00023125"/>
    </source>
</evidence>
<dbReference type="Pfam" id="PF00356">
    <property type="entry name" value="LacI"/>
    <property type="match status" value="1"/>
</dbReference>
<evidence type="ECO:0000256" key="3">
    <source>
        <dbReference type="ARBA" id="ARBA00023163"/>
    </source>
</evidence>
<feature type="region of interest" description="Disordered" evidence="4">
    <location>
        <begin position="320"/>
        <end position="357"/>
    </location>
</feature>
<sequence>MTRPGRPTIRDVARAAGVSKGLVSFALNGRPGVADETRERILTAARALGWEPSHRARALSASRAFAVGLVIARPPELLGADPFFPAFIAGVERTLSDRGQALVLQVVPESAEEAGYRKLAADGRVDGVFLLDLRVDDPRLALLEQLGLPAVTIARPMAPTRWPALLIDDRPGVAAAVAHLVELGHRRIAHVAGPDHFLHGRVRRLAWERALVDAGLPAGPCVASDFSAAGGAQATRELLDRAERPTAIVYANDLMAIAGLAVARELGVDVPGQLSVTGFDDAELAGYVSPTLTTVRTDPFEWGRAAARALLELIDGEPVADVPTPPARLVVRASTAPPPAPPAQRRRPPAPSRSEQT</sequence>
<gene>
    <name evidence="6" type="ORF">GA0070213_106322</name>
</gene>
<dbReference type="Gene3D" id="1.10.260.40">
    <property type="entry name" value="lambda repressor-like DNA-binding domains"/>
    <property type="match status" value="1"/>
</dbReference>
<accession>A0A1C5IPN4</accession>
<protein>
    <submittedName>
        <fullName evidence="6">Transcriptional regulator, LacI family</fullName>
    </submittedName>
</protein>
<dbReference type="Gene3D" id="3.40.50.2300">
    <property type="match status" value="2"/>
</dbReference>
<dbReference type="SUPFAM" id="SSF53822">
    <property type="entry name" value="Periplasmic binding protein-like I"/>
    <property type="match status" value="1"/>
</dbReference>
<keyword evidence="3" id="KW-0804">Transcription</keyword>
<keyword evidence="7" id="KW-1185">Reference proteome</keyword>
<dbReference type="InterPro" id="IPR000843">
    <property type="entry name" value="HTH_LacI"/>
</dbReference>
<dbReference type="Proteomes" id="UP000199360">
    <property type="component" value="Unassembled WGS sequence"/>
</dbReference>
<keyword evidence="1" id="KW-0805">Transcription regulation</keyword>
<evidence type="ECO:0000256" key="1">
    <source>
        <dbReference type="ARBA" id="ARBA00023015"/>
    </source>
</evidence>
<dbReference type="PANTHER" id="PTHR30146">
    <property type="entry name" value="LACI-RELATED TRANSCRIPTIONAL REPRESSOR"/>
    <property type="match status" value="1"/>
</dbReference>
<dbReference type="Pfam" id="PF13377">
    <property type="entry name" value="Peripla_BP_3"/>
    <property type="match status" value="1"/>
</dbReference>
<dbReference type="CDD" id="cd01392">
    <property type="entry name" value="HTH_LacI"/>
    <property type="match status" value="1"/>
</dbReference>
<name>A0A1C5IPN4_9ACTN</name>
<dbReference type="GO" id="GO:0000976">
    <property type="term" value="F:transcription cis-regulatory region binding"/>
    <property type="evidence" value="ECO:0007669"/>
    <property type="project" value="TreeGrafter"/>
</dbReference>
<dbReference type="RefSeq" id="WP_091063251.1">
    <property type="nucleotide sequence ID" value="NZ_FMDM01000006.1"/>
</dbReference>
<proteinExistence type="predicted"/>
<dbReference type="GO" id="GO:0003700">
    <property type="term" value="F:DNA-binding transcription factor activity"/>
    <property type="evidence" value="ECO:0007669"/>
    <property type="project" value="TreeGrafter"/>
</dbReference>
<evidence type="ECO:0000313" key="7">
    <source>
        <dbReference type="Proteomes" id="UP000199360"/>
    </source>
</evidence>
<reference evidence="7" key="1">
    <citation type="submission" date="2016-06" db="EMBL/GenBank/DDBJ databases">
        <authorList>
            <person name="Varghese N."/>
            <person name="Submissions Spin"/>
        </authorList>
    </citation>
    <scope>NUCLEOTIDE SEQUENCE [LARGE SCALE GENOMIC DNA]</scope>
    <source>
        <strain evidence="7">DSM 45647</strain>
    </source>
</reference>
<dbReference type="PANTHER" id="PTHR30146:SF155">
    <property type="entry name" value="ALANINE RACEMASE"/>
    <property type="match status" value="1"/>
</dbReference>
<dbReference type="EMBL" id="FMDM01000006">
    <property type="protein sequence ID" value="SCG60307.1"/>
    <property type="molecule type" value="Genomic_DNA"/>
</dbReference>
<dbReference type="AlphaFoldDB" id="A0A1C5IPN4"/>
<dbReference type="SUPFAM" id="SSF47413">
    <property type="entry name" value="lambda repressor-like DNA-binding domains"/>
    <property type="match status" value="1"/>
</dbReference>
<dbReference type="InterPro" id="IPR028082">
    <property type="entry name" value="Peripla_BP_I"/>
</dbReference>
<dbReference type="CDD" id="cd06267">
    <property type="entry name" value="PBP1_LacI_sugar_binding-like"/>
    <property type="match status" value="1"/>
</dbReference>
<evidence type="ECO:0000313" key="6">
    <source>
        <dbReference type="EMBL" id="SCG60307.1"/>
    </source>
</evidence>
<feature type="domain" description="HTH lacI-type" evidence="5">
    <location>
        <begin position="7"/>
        <end position="61"/>
    </location>
</feature>
<dbReference type="PROSITE" id="PS50932">
    <property type="entry name" value="HTH_LACI_2"/>
    <property type="match status" value="1"/>
</dbReference>
<evidence type="ECO:0000259" key="5">
    <source>
        <dbReference type="PROSITE" id="PS50932"/>
    </source>
</evidence>
<organism evidence="6 7">
    <name type="scientific">Micromonospora humi</name>
    <dbReference type="NCBI Taxonomy" id="745366"/>
    <lineage>
        <taxon>Bacteria</taxon>
        <taxon>Bacillati</taxon>
        <taxon>Actinomycetota</taxon>
        <taxon>Actinomycetes</taxon>
        <taxon>Micromonosporales</taxon>
        <taxon>Micromonosporaceae</taxon>
        <taxon>Micromonospora</taxon>
    </lineage>
</organism>
<dbReference type="STRING" id="745366.GA0070213_106322"/>
<dbReference type="SMART" id="SM00354">
    <property type="entry name" value="HTH_LACI"/>
    <property type="match status" value="1"/>
</dbReference>
<dbReference type="InterPro" id="IPR046335">
    <property type="entry name" value="LacI/GalR-like_sensor"/>
</dbReference>
<dbReference type="OrthoDB" id="1938857at2"/>